<comment type="caution">
    <text evidence="3">The sequence shown here is derived from an EMBL/GenBank/DDBJ whole genome shotgun (WGS) entry which is preliminary data.</text>
</comment>
<feature type="domain" description="Nucleotidyltransferase-like" evidence="1">
    <location>
        <begin position="1"/>
        <end position="118"/>
    </location>
</feature>
<evidence type="ECO:0000313" key="3">
    <source>
        <dbReference type="EMBL" id="RAV17647.1"/>
    </source>
</evidence>
<feature type="domain" description="YgxA-like substrate binding" evidence="2">
    <location>
        <begin position="120"/>
        <end position="218"/>
    </location>
</feature>
<dbReference type="Proteomes" id="UP000250369">
    <property type="component" value="Unassembled WGS sequence"/>
</dbReference>
<dbReference type="EMBL" id="QMFB01000018">
    <property type="protein sequence ID" value="RAV17647.1"/>
    <property type="molecule type" value="Genomic_DNA"/>
</dbReference>
<protein>
    <submittedName>
        <fullName evidence="3">Uncharacterized protein</fullName>
    </submittedName>
</protein>
<dbReference type="Pfam" id="PF22339">
    <property type="entry name" value="YgxA-like_sub_bind"/>
    <property type="match status" value="1"/>
</dbReference>
<organism evidence="3 4">
    <name type="scientific">Paenibacillus contaminans</name>
    <dbReference type="NCBI Taxonomy" id="450362"/>
    <lineage>
        <taxon>Bacteria</taxon>
        <taxon>Bacillati</taxon>
        <taxon>Bacillota</taxon>
        <taxon>Bacilli</taxon>
        <taxon>Bacillales</taxon>
        <taxon>Paenibacillaceae</taxon>
        <taxon>Paenibacillus</taxon>
    </lineage>
</organism>
<dbReference type="RefSeq" id="WP_113034012.1">
    <property type="nucleotide sequence ID" value="NZ_QMFB01000018.1"/>
</dbReference>
<dbReference type="InterPro" id="IPR043519">
    <property type="entry name" value="NT_sf"/>
</dbReference>
<dbReference type="InterPro" id="IPR029348">
    <property type="entry name" value="NTF-like"/>
</dbReference>
<evidence type="ECO:0000259" key="1">
    <source>
        <dbReference type="Pfam" id="PF14540"/>
    </source>
</evidence>
<dbReference type="Pfam" id="PF14540">
    <property type="entry name" value="NTF-like"/>
    <property type="match status" value="1"/>
</dbReference>
<dbReference type="OrthoDB" id="2350973at2"/>
<dbReference type="AlphaFoldDB" id="A0A329MJ26"/>
<keyword evidence="4" id="KW-1185">Reference proteome</keyword>
<reference evidence="3 4" key="1">
    <citation type="journal article" date="2009" name="Int. J. Syst. Evol. Microbiol.">
        <title>Paenibacillus contaminans sp. nov., isolated from a contaminated laboratory plate.</title>
        <authorList>
            <person name="Chou J.H."/>
            <person name="Lee J.H."/>
            <person name="Lin M.C."/>
            <person name="Chang P.S."/>
            <person name="Arun A.B."/>
            <person name="Young C.C."/>
            <person name="Chen W.M."/>
        </authorList>
    </citation>
    <scope>NUCLEOTIDE SEQUENCE [LARGE SCALE GENOMIC DNA]</scope>
    <source>
        <strain evidence="3 4">CKOBP-6</strain>
    </source>
</reference>
<gene>
    <name evidence="3" type="ORF">DQG23_26300</name>
</gene>
<dbReference type="InterPro" id="IPR054515">
    <property type="entry name" value="YgxA-like_substrate-bd"/>
</dbReference>
<dbReference type="Gene3D" id="1.20.120.330">
    <property type="entry name" value="Nucleotidyltransferases domain 2"/>
    <property type="match status" value="1"/>
</dbReference>
<accession>A0A329MJ26</accession>
<proteinExistence type="predicted"/>
<evidence type="ECO:0000259" key="2">
    <source>
        <dbReference type="Pfam" id="PF22339"/>
    </source>
</evidence>
<dbReference type="Gene3D" id="3.30.460.10">
    <property type="entry name" value="Beta Polymerase, domain 2"/>
    <property type="match status" value="1"/>
</dbReference>
<sequence length="287" mass="33872">MDRFKTELFERLKKEEHVISALLVEQESPHALLSDQFHRLVLIVYERSESADNLLHYIKDGSRIQERWLQIGDLERLIRHAEKSSVKQWIVRGEIVLDRRGELERLRHRLLEFPDRQRERKMMTEFAAFLRTSSLAKDYLREQHVMDAYSCVMAALHHWARIVIIEHGSHPEMTVWEQVYRINPGVYKLYEELTSSSETLKQRVELVLLACEFSVMSKMERCCMPLLQMLESREEPWSSAELLETAEIGDMQELSLLLNKLVKKSLVNEVAVSLTDDFGELEIRYTK</sequence>
<name>A0A329MJ26_9BACL</name>
<evidence type="ECO:0000313" key="4">
    <source>
        <dbReference type="Proteomes" id="UP000250369"/>
    </source>
</evidence>